<reference evidence="8" key="1">
    <citation type="submission" date="2016-05" db="EMBL/GenBank/DDBJ databases">
        <title>Comparative genomics of biotechnologically important yeasts.</title>
        <authorList>
            <consortium name="DOE Joint Genome Institute"/>
            <person name="Riley R."/>
            <person name="Haridas S."/>
            <person name="Wolfe K.H."/>
            <person name="Lopes M.R."/>
            <person name="Hittinger C.T."/>
            <person name="Goker M."/>
            <person name="Salamov A."/>
            <person name="Wisecaver J."/>
            <person name="Long T.M."/>
            <person name="Aerts A.L."/>
            <person name="Barry K."/>
            <person name="Choi C."/>
            <person name="Clum A."/>
            <person name="Coughlan A.Y."/>
            <person name="Deshpande S."/>
            <person name="Douglass A.P."/>
            <person name="Hanson S.J."/>
            <person name="Klenk H.-P."/>
            <person name="Labutti K."/>
            <person name="Lapidus A."/>
            <person name="Lindquist E."/>
            <person name="Lipzen A."/>
            <person name="Meier-Kolthoff J.P."/>
            <person name="Ohm R.A."/>
            <person name="Otillar R.P."/>
            <person name="Pangilinan J."/>
            <person name="Peng Y."/>
            <person name="Rokas A."/>
            <person name="Rosa C.A."/>
            <person name="Scheuner C."/>
            <person name="Sibirny A.A."/>
            <person name="Slot J.C."/>
            <person name="Stielow J.B."/>
            <person name="Sun H."/>
            <person name="Kurtzman C.P."/>
            <person name="Blackwell M."/>
            <person name="Grigoriev I.V."/>
            <person name="Jeffries T.W."/>
        </authorList>
    </citation>
    <scope>NUCLEOTIDE SEQUENCE [LARGE SCALE GENOMIC DNA]</scope>
    <source>
        <strain evidence="8">NRRL Y-2460</strain>
    </source>
</reference>
<feature type="transmembrane region" description="Helical" evidence="6">
    <location>
        <begin position="244"/>
        <end position="263"/>
    </location>
</feature>
<sequence>MSYRGKINNYNFNQNNSNNVNSNKMHLGPVVIDKSYIEKFENFTEVVESTIDNYSGPVKPYVPAIGRFLIVATFYEDATRIVTQWKDQVFYLWNYRHMWYWLVVVFLFTNVIVMSSAATMLILRKKTDVACIALCLIVFFQGLVYGLWFDSAFLLRNLSVLGGLLLAFADSLVRDKRALLMPGLPMIERKDNKKYILLAGRVLVIVLFAGFAFNSNWSLMRFLVVFIGFTSSISIVVGYKTKFAAIVLVFLLAVYNTSVNHYWTYSNRDPRRDFLKYEFFQTLSIVGGLLVVTNTGAGELSLDEKKKIY</sequence>
<proteinExistence type="inferred from homology"/>
<evidence type="ECO:0000313" key="8">
    <source>
        <dbReference type="Proteomes" id="UP000094236"/>
    </source>
</evidence>
<feature type="transmembrane region" description="Helical" evidence="6">
    <location>
        <begin position="98"/>
        <end position="122"/>
    </location>
</feature>
<dbReference type="Pfam" id="PF02077">
    <property type="entry name" value="SURF4"/>
    <property type="match status" value="1"/>
</dbReference>
<keyword evidence="5 6" id="KW-0472">Membrane</keyword>
<organism evidence="7 8">
    <name type="scientific">Pachysolen tannophilus NRRL Y-2460</name>
    <dbReference type="NCBI Taxonomy" id="669874"/>
    <lineage>
        <taxon>Eukaryota</taxon>
        <taxon>Fungi</taxon>
        <taxon>Dikarya</taxon>
        <taxon>Ascomycota</taxon>
        <taxon>Saccharomycotina</taxon>
        <taxon>Pichiomycetes</taxon>
        <taxon>Pachysolenaceae</taxon>
        <taxon>Pachysolen</taxon>
    </lineage>
</organism>
<dbReference type="EMBL" id="KV454011">
    <property type="protein sequence ID" value="ODV97857.1"/>
    <property type="molecule type" value="Genomic_DNA"/>
</dbReference>
<comment type="similarity">
    <text evidence="2">Belongs to the SURF4 family.</text>
</comment>
<dbReference type="GO" id="GO:0097020">
    <property type="term" value="F:COPII receptor activity"/>
    <property type="evidence" value="ECO:0007669"/>
    <property type="project" value="EnsemblFungi"/>
</dbReference>
<dbReference type="AlphaFoldDB" id="A0A1E4U1J6"/>
<accession>A0A1E4U1J6</accession>
<evidence type="ECO:0000256" key="6">
    <source>
        <dbReference type="SAM" id="Phobius"/>
    </source>
</evidence>
<feature type="transmembrane region" description="Helical" evidence="6">
    <location>
        <begin position="129"/>
        <end position="148"/>
    </location>
</feature>
<comment type="subcellular location">
    <subcellularLocation>
        <location evidence="1">Membrane</location>
        <topology evidence="1">Multi-pass membrane protein</topology>
    </subcellularLocation>
</comment>
<feature type="transmembrane region" description="Helical" evidence="6">
    <location>
        <begin position="194"/>
        <end position="213"/>
    </location>
</feature>
<dbReference type="InterPro" id="IPR002995">
    <property type="entry name" value="Surf4"/>
</dbReference>
<dbReference type="GO" id="GO:0006888">
    <property type="term" value="P:endoplasmic reticulum to Golgi vesicle-mediated transport"/>
    <property type="evidence" value="ECO:0007669"/>
    <property type="project" value="EnsemblFungi"/>
</dbReference>
<dbReference type="OrthoDB" id="7859621at2759"/>
<gene>
    <name evidence="7" type="ORF">PACTADRAFT_47705</name>
</gene>
<evidence type="ECO:0000256" key="1">
    <source>
        <dbReference type="ARBA" id="ARBA00004141"/>
    </source>
</evidence>
<evidence type="ECO:0000256" key="5">
    <source>
        <dbReference type="ARBA" id="ARBA00023136"/>
    </source>
</evidence>
<evidence type="ECO:0000256" key="2">
    <source>
        <dbReference type="ARBA" id="ARBA00006945"/>
    </source>
</evidence>
<dbReference type="STRING" id="669874.A0A1E4U1J6"/>
<protein>
    <recommendedName>
        <fullName evidence="9">ER-derived vesicles protein ERV29</fullName>
    </recommendedName>
</protein>
<name>A0A1E4U1J6_PACTA</name>
<dbReference type="GO" id="GO:0030134">
    <property type="term" value="C:COPII-coated ER to Golgi transport vesicle"/>
    <property type="evidence" value="ECO:0007669"/>
    <property type="project" value="EnsemblFungi"/>
</dbReference>
<dbReference type="Proteomes" id="UP000094236">
    <property type="component" value="Unassembled WGS sequence"/>
</dbReference>
<feature type="transmembrane region" description="Helical" evidence="6">
    <location>
        <begin position="219"/>
        <end position="237"/>
    </location>
</feature>
<feature type="transmembrane region" description="Helical" evidence="6">
    <location>
        <begin position="283"/>
        <end position="302"/>
    </location>
</feature>
<dbReference type="PROSITE" id="PS01339">
    <property type="entry name" value="SURF4"/>
    <property type="match status" value="1"/>
</dbReference>
<keyword evidence="4 6" id="KW-1133">Transmembrane helix</keyword>
<dbReference type="GO" id="GO:0016020">
    <property type="term" value="C:membrane"/>
    <property type="evidence" value="ECO:0007669"/>
    <property type="project" value="UniProtKB-SubCell"/>
</dbReference>
<keyword evidence="3 6" id="KW-0812">Transmembrane</keyword>
<feature type="transmembrane region" description="Helical" evidence="6">
    <location>
        <begin position="154"/>
        <end position="173"/>
    </location>
</feature>
<evidence type="ECO:0000256" key="4">
    <source>
        <dbReference type="ARBA" id="ARBA00022989"/>
    </source>
</evidence>
<evidence type="ECO:0000256" key="3">
    <source>
        <dbReference type="ARBA" id="ARBA00022692"/>
    </source>
</evidence>
<keyword evidence="8" id="KW-1185">Reference proteome</keyword>
<evidence type="ECO:0000313" key="7">
    <source>
        <dbReference type="EMBL" id="ODV97857.1"/>
    </source>
</evidence>
<evidence type="ECO:0008006" key="9">
    <source>
        <dbReference type="Google" id="ProtNLM"/>
    </source>
</evidence>